<dbReference type="PROSITE" id="PS50127">
    <property type="entry name" value="UBC_2"/>
    <property type="match status" value="1"/>
</dbReference>
<dbReference type="CDD" id="cd23837">
    <property type="entry name" value="UBCc_UBE2O"/>
    <property type="match status" value="1"/>
</dbReference>
<keyword evidence="2" id="KW-0833">Ubl conjugation pathway</keyword>
<keyword evidence="6" id="KW-1185">Reference proteome</keyword>
<sequence length="1170" mass="130237">MTKPYFTAKVFLEDTVEHKTKPGLQGLVIKTWHDFEDHESDSDDDDVLAGTPPLHHVVVHWSDGSAPAIVHEDELIVTDRSFSHGDVVKRSPNDVQSGTVVDVKMTLDLEMICPPMTKFTSVDACAVDFAKDFAVDRRILYDNWLGVIEEVEEEVTIILSDGHICVVKDPDELDIRDVVHDRSMFFPDVLVPGLAVRAPSKVFKNAQYLTGQYQPSHRQGFLLRCEAVSITVNWISYNPLSLDQTPAVTPPPSTLDDFANIIVFKDAEQHCTYELMDRVKIVDPAVLEERGLVGTCPYVRSRVTRQMCPHEEHDHAFKFTTEEMKVIKTTTHVTVQWQDLSISENVPAPSLIPYLNVDDQDVWPADYVLLKAGEVLQDRPGGQVALDRAKADKLGIVQSVNANARTALVKWFGAERETGLDEQAEELSLYEIVSHPDLKFCKGDKVIVSRDREEASLLMSESAPSVDDILMVVNRGNEIFHELIREQKALLKLEGITSMDDAQIGSEWIERRAPVLLRRYGIEGVEALDRYISETNKMTPRTMYPLLYRDGPGLPRDNSMDDGLNGGDVTSHGQTNGAGSTAEQQAQTLKDLEAMRIQVNWFGQIWKVHTDRPTALVRFLDGTEEEISVGRLMVVDDEDEVGDGEGDDENEGVQFEEYNFDDTADGSSDDSWETDSEAENEDGDRKELDGPEARKATTTMTHGVDGQATEDIDKKAKVPKPADNNGTISTRTLAPAVATVGAFNTLSTTLPKAKKPTWDAMLAHTIAVRNYAEHKNWRSFLVVENVPEDHQFLSAGGSTRDKPRQWIRRVRAEHSIMSTSLPDGIRVRAFESRLDLLRVLVAGPEQTPYEDALFMFDLYLPDQFPQQPPRAYFHSWTGGVGRINPNLYEDGGVCLSLLNTWHGKDETETWTPNSSILQLLISLQGLVLVPHPYYNETGFEKFIGTLEASRNSALYNEKVYLLTLKSIHTILNNPPVPFIKEVQHFYFERQNLEHAVIQGFELIARSEELQAEEDRQKEKDKDKHGKSPNETAADATSDDDESIIVEVIEETMGGGSSSSSNPPGAPYQGSPSVEAAQVTGATDGGDAGRRESLDAKAKKEEKGKEAAAATAAEAMETSQPPSHENGSNDEDLEPSGFSLAMEPYEMTHISRGALRVLKKHIDALSSFLED</sequence>
<reference evidence="5" key="1">
    <citation type="journal article" date="2020" name="Fungal Divers.">
        <title>Resolving the Mortierellaceae phylogeny through synthesis of multi-gene phylogenetics and phylogenomics.</title>
        <authorList>
            <person name="Vandepol N."/>
            <person name="Liber J."/>
            <person name="Desiro A."/>
            <person name="Na H."/>
            <person name="Kennedy M."/>
            <person name="Barry K."/>
            <person name="Grigoriev I.V."/>
            <person name="Miller A.N."/>
            <person name="O'Donnell K."/>
            <person name="Stajich J.E."/>
            <person name="Bonito G."/>
        </authorList>
    </citation>
    <scope>NUCLEOTIDE SEQUENCE</scope>
    <source>
        <strain evidence="5">BC1065</strain>
    </source>
</reference>
<dbReference type="AlphaFoldDB" id="A0A9P6Q1R6"/>
<feature type="region of interest" description="Disordered" evidence="3">
    <location>
        <begin position="549"/>
        <end position="586"/>
    </location>
</feature>
<dbReference type="Pfam" id="PF00179">
    <property type="entry name" value="UQ_con"/>
    <property type="match status" value="1"/>
</dbReference>
<feature type="domain" description="UBC core" evidence="4">
    <location>
        <begin position="805"/>
        <end position="968"/>
    </location>
</feature>
<evidence type="ECO:0000256" key="1">
    <source>
        <dbReference type="ARBA" id="ARBA00022679"/>
    </source>
</evidence>
<dbReference type="InterPro" id="IPR000608">
    <property type="entry name" value="UBC"/>
</dbReference>
<feature type="region of interest" description="Disordered" evidence="3">
    <location>
        <begin position="633"/>
        <end position="730"/>
    </location>
</feature>
<comment type="caution">
    <text evidence="5">The sequence shown here is derived from an EMBL/GenBank/DDBJ whole genome shotgun (WGS) entry which is preliminary data.</text>
</comment>
<dbReference type="SMART" id="SM00212">
    <property type="entry name" value="UBCc"/>
    <property type="match status" value="1"/>
</dbReference>
<dbReference type="PANTHER" id="PTHR46116:SF15">
    <property type="entry name" value="(E3-INDEPENDENT) E2 UBIQUITIN-CONJUGATING ENZYME"/>
    <property type="match status" value="1"/>
</dbReference>
<dbReference type="OrthoDB" id="47801at2759"/>
<dbReference type="EMBL" id="JAAAJB010000401">
    <property type="protein sequence ID" value="KAG0256620.1"/>
    <property type="molecule type" value="Genomic_DNA"/>
</dbReference>
<evidence type="ECO:0000259" key="4">
    <source>
        <dbReference type="PROSITE" id="PS50127"/>
    </source>
</evidence>
<feature type="compositionally biased region" description="Basic and acidic residues" evidence="3">
    <location>
        <begin position="1086"/>
        <end position="1105"/>
    </location>
</feature>
<organism evidence="5 6">
    <name type="scientific">Actinomortierella ambigua</name>
    <dbReference type="NCBI Taxonomy" id="1343610"/>
    <lineage>
        <taxon>Eukaryota</taxon>
        <taxon>Fungi</taxon>
        <taxon>Fungi incertae sedis</taxon>
        <taxon>Mucoromycota</taxon>
        <taxon>Mortierellomycotina</taxon>
        <taxon>Mortierellomycetes</taxon>
        <taxon>Mortierellales</taxon>
        <taxon>Mortierellaceae</taxon>
        <taxon>Actinomortierella</taxon>
    </lineage>
</organism>
<protein>
    <recommendedName>
        <fullName evidence="4">UBC core domain-containing protein</fullName>
    </recommendedName>
</protein>
<feature type="compositionally biased region" description="Polar residues" evidence="3">
    <location>
        <begin position="571"/>
        <end position="586"/>
    </location>
</feature>
<proteinExistence type="predicted"/>
<dbReference type="Proteomes" id="UP000807716">
    <property type="component" value="Unassembled WGS sequence"/>
</dbReference>
<dbReference type="Pfam" id="PF23046">
    <property type="entry name" value="tSH3-B_UBE2O"/>
    <property type="match status" value="1"/>
</dbReference>
<dbReference type="InterPro" id="IPR057733">
    <property type="entry name" value="UBE2O-like_SH3-B"/>
</dbReference>
<feature type="compositionally biased region" description="Basic and acidic residues" evidence="3">
    <location>
        <begin position="1011"/>
        <end position="1027"/>
    </location>
</feature>
<gene>
    <name evidence="5" type="ORF">DFQ27_005634</name>
</gene>
<feature type="compositionally biased region" description="Acidic residues" evidence="3">
    <location>
        <begin position="658"/>
        <end position="682"/>
    </location>
</feature>
<dbReference type="Pfam" id="PF23043">
    <property type="entry name" value="SH3-B_UBE2O"/>
    <property type="match status" value="1"/>
</dbReference>
<evidence type="ECO:0000313" key="6">
    <source>
        <dbReference type="Proteomes" id="UP000807716"/>
    </source>
</evidence>
<keyword evidence="1" id="KW-0808">Transferase</keyword>
<evidence type="ECO:0000256" key="2">
    <source>
        <dbReference type="ARBA" id="ARBA00022786"/>
    </source>
</evidence>
<name>A0A9P6Q1R6_9FUNG</name>
<evidence type="ECO:0000256" key="3">
    <source>
        <dbReference type="SAM" id="MobiDB-lite"/>
    </source>
</evidence>
<dbReference type="GO" id="GO:0061631">
    <property type="term" value="F:ubiquitin conjugating enzyme activity"/>
    <property type="evidence" value="ECO:0007669"/>
    <property type="project" value="TreeGrafter"/>
</dbReference>
<feature type="compositionally biased region" description="Basic and acidic residues" evidence="3">
    <location>
        <begin position="683"/>
        <end position="695"/>
    </location>
</feature>
<feature type="compositionally biased region" description="Low complexity" evidence="3">
    <location>
        <begin position="1106"/>
        <end position="1116"/>
    </location>
</feature>
<feature type="region of interest" description="Disordered" evidence="3">
    <location>
        <begin position="1011"/>
        <end position="1140"/>
    </location>
</feature>
<evidence type="ECO:0000313" key="5">
    <source>
        <dbReference type="EMBL" id="KAG0256620.1"/>
    </source>
</evidence>
<dbReference type="PANTHER" id="PTHR46116">
    <property type="entry name" value="(E3-INDEPENDENT) E2 UBIQUITIN-CONJUGATING ENZYME"/>
    <property type="match status" value="1"/>
</dbReference>
<dbReference type="Gene3D" id="3.10.110.10">
    <property type="entry name" value="Ubiquitin Conjugating Enzyme"/>
    <property type="match status" value="1"/>
</dbReference>
<dbReference type="InterPro" id="IPR016135">
    <property type="entry name" value="UBQ-conjugating_enzyme/RWD"/>
</dbReference>
<feature type="compositionally biased region" description="Acidic residues" evidence="3">
    <location>
        <begin position="1036"/>
        <end position="1049"/>
    </location>
</feature>
<accession>A0A9P6Q1R6</accession>
<dbReference type="InterPro" id="IPR057735">
    <property type="entry name" value="UBE2O-like_tSH3-B"/>
</dbReference>
<dbReference type="SUPFAM" id="SSF54495">
    <property type="entry name" value="UBC-like"/>
    <property type="match status" value="1"/>
</dbReference>
<feature type="compositionally biased region" description="Acidic residues" evidence="3">
    <location>
        <begin position="635"/>
        <end position="651"/>
    </location>
</feature>